<keyword evidence="3" id="KW-1185">Reference proteome</keyword>
<feature type="region of interest" description="Disordered" evidence="1">
    <location>
        <begin position="140"/>
        <end position="188"/>
    </location>
</feature>
<feature type="compositionally biased region" description="Basic and acidic residues" evidence="1">
    <location>
        <begin position="173"/>
        <end position="182"/>
    </location>
</feature>
<sequence>MYRISSVKSETNLERLPADECVQPKRLSCPKEFEYVKNQDNVNTISLAVGNTQIKQETNDESKNSLNVSEIAIVLEKNGSLHAPSGAKSPISSTTAFTLKGFLPNADKRGDSTQGTNTVTNNASTKFAKKWKWLLKKYRHHKFQGPEPKPVPGSQTVPLSGKPPPGIIQENTSHTHETEVKQRKASVS</sequence>
<dbReference type="AlphaFoldDB" id="A0A183A5P6"/>
<accession>A0A183A5P6</accession>
<dbReference type="WBParaSite" id="ECPE_0000228101-mRNA-1">
    <property type="protein sequence ID" value="ECPE_0000228101-mRNA-1"/>
    <property type="gene ID" value="ECPE_0000228101"/>
</dbReference>
<name>A0A183A5P6_9TREM</name>
<reference evidence="4" key="1">
    <citation type="submission" date="2016-06" db="UniProtKB">
        <authorList>
            <consortium name="WormBaseParasite"/>
        </authorList>
    </citation>
    <scope>IDENTIFICATION</scope>
</reference>
<proteinExistence type="predicted"/>
<gene>
    <name evidence="2" type="ORF">ECPE_LOCUS2281</name>
</gene>
<evidence type="ECO:0000313" key="2">
    <source>
        <dbReference type="EMBL" id="VDP65992.1"/>
    </source>
</evidence>
<reference evidence="2 3" key="2">
    <citation type="submission" date="2018-11" db="EMBL/GenBank/DDBJ databases">
        <authorList>
            <consortium name="Pathogen Informatics"/>
        </authorList>
    </citation>
    <scope>NUCLEOTIDE SEQUENCE [LARGE SCALE GENOMIC DNA]</scope>
    <source>
        <strain evidence="2 3">Egypt</strain>
    </source>
</reference>
<organism evidence="4">
    <name type="scientific">Echinostoma caproni</name>
    <dbReference type="NCBI Taxonomy" id="27848"/>
    <lineage>
        <taxon>Eukaryota</taxon>
        <taxon>Metazoa</taxon>
        <taxon>Spiralia</taxon>
        <taxon>Lophotrochozoa</taxon>
        <taxon>Platyhelminthes</taxon>
        <taxon>Trematoda</taxon>
        <taxon>Digenea</taxon>
        <taxon>Plagiorchiida</taxon>
        <taxon>Echinostomata</taxon>
        <taxon>Echinostomatoidea</taxon>
        <taxon>Echinostomatidae</taxon>
        <taxon>Echinostoma</taxon>
    </lineage>
</organism>
<dbReference type="EMBL" id="UZAN01039514">
    <property type="protein sequence ID" value="VDP65992.1"/>
    <property type="molecule type" value="Genomic_DNA"/>
</dbReference>
<evidence type="ECO:0000313" key="4">
    <source>
        <dbReference type="WBParaSite" id="ECPE_0000228101-mRNA-1"/>
    </source>
</evidence>
<protein>
    <submittedName>
        <fullName evidence="2 4">Uncharacterized protein</fullName>
    </submittedName>
</protein>
<evidence type="ECO:0000313" key="3">
    <source>
        <dbReference type="Proteomes" id="UP000272942"/>
    </source>
</evidence>
<dbReference type="Proteomes" id="UP000272942">
    <property type="component" value="Unassembled WGS sequence"/>
</dbReference>
<evidence type="ECO:0000256" key="1">
    <source>
        <dbReference type="SAM" id="MobiDB-lite"/>
    </source>
</evidence>